<sequence length="240" mass="26057">MAPLHPEITYAERSSASEPEKNIIYFTINAPDVQDKYNLDIKPTEISFRAKAGDASNGVPEKEYSFDLQLWGEIIPEETKKVVTSRAIVLVLRKKEAQAEYWPRLTKEKPNRNWVKTDFSKWVDEDEQEGTEDLSAGMEGMEGMEGMGGMGGMGGMPGMGGMGGGMEGMDFSKLMEQMGGMGAMGNMGGAGSGPNFGDDDEEGSGDEGEDKPAEGEDKPSEDKAKASVSHHLPLLRSLDY</sequence>
<feature type="compositionally biased region" description="Basic and acidic residues" evidence="2">
    <location>
        <begin position="210"/>
        <end position="225"/>
    </location>
</feature>
<reference evidence="4" key="1">
    <citation type="submission" date="2015-01" db="EMBL/GenBank/DDBJ databases">
        <title>The Genome Sequence of Cryptococcus gattii CA1280.</title>
        <authorList>
            <consortium name="The Broad Institute Genomics Platform"/>
            <person name="Cuomo C."/>
            <person name="Litvintseva A."/>
            <person name="Chen Y."/>
            <person name="Heitman J."/>
            <person name="Sun S."/>
            <person name="Springer D."/>
            <person name="Dromer F."/>
            <person name="Young S."/>
            <person name="Zeng Q."/>
            <person name="Gargeya S."/>
            <person name="Abouelleil A."/>
            <person name="Alvarado L."/>
            <person name="Chapman S.B."/>
            <person name="Gainer-Dewar J."/>
            <person name="Goldberg J."/>
            <person name="Griggs A."/>
            <person name="Gujja S."/>
            <person name="Hansen M."/>
            <person name="Howarth C."/>
            <person name="Imamovic A."/>
            <person name="Larimer J."/>
            <person name="Murphy C."/>
            <person name="Naylor J."/>
            <person name="Pearson M."/>
            <person name="Priest M."/>
            <person name="Roberts A."/>
            <person name="Saif S."/>
            <person name="Shea T."/>
            <person name="Sykes S."/>
            <person name="Wortman J."/>
            <person name="Nusbaum C."/>
            <person name="Birren B."/>
        </authorList>
    </citation>
    <scope>NUCLEOTIDE SEQUENCE [LARGE SCALE GENOMIC DNA]</scope>
    <source>
        <strain evidence="4">CA1280</strain>
    </source>
</reference>
<proteinExistence type="inferred from homology"/>
<name>A0A0D0TMF0_CRYGA</name>
<protein>
    <recommendedName>
        <fullName evidence="3">CS domain-containing protein</fullName>
    </recommendedName>
</protein>
<dbReference type="CDD" id="cd06465">
    <property type="entry name" value="p23_hB-ind1_like"/>
    <property type="match status" value="1"/>
</dbReference>
<dbReference type="GO" id="GO:0005634">
    <property type="term" value="C:nucleus"/>
    <property type="evidence" value="ECO:0007669"/>
    <property type="project" value="TreeGrafter"/>
</dbReference>
<evidence type="ECO:0000256" key="1">
    <source>
        <dbReference type="ARBA" id="ARBA00025733"/>
    </source>
</evidence>
<comment type="similarity">
    <text evidence="1">Belongs to the p23/wos2 family.</text>
</comment>
<dbReference type="SUPFAM" id="SSF49764">
    <property type="entry name" value="HSP20-like chaperones"/>
    <property type="match status" value="1"/>
</dbReference>
<dbReference type="EMBL" id="KN847979">
    <property type="protein sequence ID" value="KIR47872.1"/>
    <property type="molecule type" value="Genomic_DNA"/>
</dbReference>
<dbReference type="GO" id="GO:0006457">
    <property type="term" value="P:protein folding"/>
    <property type="evidence" value="ECO:0007669"/>
    <property type="project" value="TreeGrafter"/>
</dbReference>
<feature type="domain" description="CS" evidence="3">
    <location>
        <begin position="3"/>
        <end position="106"/>
    </location>
</feature>
<dbReference type="Pfam" id="PF04969">
    <property type="entry name" value="CS"/>
    <property type="match status" value="1"/>
</dbReference>
<dbReference type="GO" id="GO:0051087">
    <property type="term" value="F:protein-folding chaperone binding"/>
    <property type="evidence" value="ECO:0007669"/>
    <property type="project" value="TreeGrafter"/>
</dbReference>
<feature type="region of interest" description="Disordered" evidence="2">
    <location>
        <begin position="179"/>
        <end position="240"/>
    </location>
</feature>
<feature type="compositionally biased region" description="Acidic residues" evidence="2">
    <location>
        <begin position="197"/>
        <end position="209"/>
    </location>
</feature>
<dbReference type="HOGENOM" id="CLU_078883_0_0_1"/>
<dbReference type="InterPro" id="IPR007052">
    <property type="entry name" value="CS_dom"/>
</dbReference>
<dbReference type="Gene3D" id="2.60.40.790">
    <property type="match status" value="1"/>
</dbReference>
<dbReference type="GO" id="GO:0051131">
    <property type="term" value="P:chaperone-mediated protein complex assembly"/>
    <property type="evidence" value="ECO:0007669"/>
    <property type="project" value="TreeGrafter"/>
</dbReference>
<dbReference type="AlphaFoldDB" id="A0A0D0TMF0"/>
<feature type="compositionally biased region" description="Gly residues" evidence="2">
    <location>
        <begin position="179"/>
        <end position="194"/>
    </location>
</feature>
<dbReference type="GO" id="GO:0005829">
    <property type="term" value="C:cytosol"/>
    <property type="evidence" value="ECO:0007669"/>
    <property type="project" value="TreeGrafter"/>
</dbReference>
<dbReference type="PANTHER" id="PTHR22932:SF1">
    <property type="entry name" value="CO-CHAPERONE PROTEIN DAF-41"/>
    <property type="match status" value="1"/>
</dbReference>
<dbReference type="OrthoDB" id="1564555at2759"/>
<gene>
    <name evidence="4" type="ORF">I312_03021</name>
</gene>
<organism evidence="4">
    <name type="scientific">Cryptococcus bacillisporus CA1280</name>
    <dbReference type="NCBI Taxonomy" id="1296109"/>
    <lineage>
        <taxon>Eukaryota</taxon>
        <taxon>Fungi</taxon>
        <taxon>Dikarya</taxon>
        <taxon>Basidiomycota</taxon>
        <taxon>Agaricomycotina</taxon>
        <taxon>Tremellomycetes</taxon>
        <taxon>Tremellales</taxon>
        <taxon>Cryptococcaceae</taxon>
        <taxon>Cryptococcus</taxon>
        <taxon>Cryptococcus gattii species complex</taxon>
    </lineage>
</organism>
<evidence type="ECO:0000256" key="2">
    <source>
        <dbReference type="SAM" id="MobiDB-lite"/>
    </source>
</evidence>
<dbReference type="PROSITE" id="PS51203">
    <property type="entry name" value="CS"/>
    <property type="match status" value="1"/>
</dbReference>
<feature type="compositionally biased region" description="Gly residues" evidence="2">
    <location>
        <begin position="143"/>
        <end position="161"/>
    </location>
</feature>
<dbReference type="GO" id="GO:0051879">
    <property type="term" value="F:Hsp90 protein binding"/>
    <property type="evidence" value="ECO:0007669"/>
    <property type="project" value="InterPro"/>
</dbReference>
<dbReference type="InterPro" id="IPR008978">
    <property type="entry name" value="HSP20-like_chaperone"/>
</dbReference>
<accession>A0A0D0TMF0</accession>
<dbReference type="InterPro" id="IPR045250">
    <property type="entry name" value="p23-like"/>
</dbReference>
<dbReference type="PANTHER" id="PTHR22932">
    <property type="entry name" value="TELOMERASE-BINDING PROTEIN P23 HSP90 CO-CHAPERONE"/>
    <property type="match status" value="1"/>
</dbReference>
<evidence type="ECO:0000313" key="4">
    <source>
        <dbReference type="EMBL" id="KIR47872.1"/>
    </source>
</evidence>
<feature type="region of interest" description="Disordered" evidence="2">
    <location>
        <begin position="124"/>
        <end position="161"/>
    </location>
</feature>
<evidence type="ECO:0000259" key="3">
    <source>
        <dbReference type="PROSITE" id="PS51203"/>
    </source>
</evidence>
<dbReference type="FunFam" id="2.60.40.790:FF:000101">
    <property type="entry name" value="Wos2 protein (P21), putative"/>
    <property type="match status" value="1"/>
</dbReference>